<name>A0ABT8GFS8_9MICO</name>
<gene>
    <name evidence="1" type="ORF">QQX02_04990</name>
</gene>
<comment type="caution">
    <text evidence="1">The sequence shown here is derived from an EMBL/GenBank/DDBJ whole genome shotgun (WGS) entry which is preliminary data.</text>
</comment>
<dbReference type="RefSeq" id="WP_301141639.1">
    <property type="nucleotide sequence ID" value="NZ_JAUHQA010000001.1"/>
</dbReference>
<reference evidence="1" key="1">
    <citation type="submission" date="2023-06" db="EMBL/GenBank/DDBJ databases">
        <title>Egi l300058.</title>
        <authorList>
            <person name="Gao L."/>
            <person name="Fang B.-Z."/>
            <person name="Li W.-J."/>
        </authorList>
    </citation>
    <scope>NUCLEOTIDE SEQUENCE</scope>
    <source>
        <strain evidence="1">EGI L300058</strain>
    </source>
</reference>
<dbReference type="Proteomes" id="UP001172708">
    <property type="component" value="Unassembled WGS sequence"/>
</dbReference>
<keyword evidence="2" id="KW-1185">Reference proteome</keyword>
<evidence type="ECO:0000313" key="2">
    <source>
        <dbReference type="Proteomes" id="UP001172708"/>
    </source>
</evidence>
<sequence>MSTIPARLQGLLGSYLNDEVTTVSVVGAFTTQHSYVALDLHHPSGRDSGPSGPMDRHQAPPPIGELLMQLRRTCYEREMGTWFQIQAWLEPGQELDIMVNDLSEPAVTDPPMTDLEWQAEWFTHRRADEHLPPWWHAKLYPQAPQSQ</sequence>
<proteinExistence type="predicted"/>
<organism evidence="1 2">
    <name type="scientific">Demequina muriae</name>
    <dbReference type="NCBI Taxonomy" id="3051664"/>
    <lineage>
        <taxon>Bacteria</taxon>
        <taxon>Bacillati</taxon>
        <taxon>Actinomycetota</taxon>
        <taxon>Actinomycetes</taxon>
        <taxon>Micrococcales</taxon>
        <taxon>Demequinaceae</taxon>
        <taxon>Demequina</taxon>
    </lineage>
</organism>
<evidence type="ECO:0000313" key="1">
    <source>
        <dbReference type="EMBL" id="MDN4480277.1"/>
    </source>
</evidence>
<dbReference type="EMBL" id="JAUHQA010000001">
    <property type="protein sequence ID" value="MDN4480277.1"/>
    <property type="molecule type" value="Genomic_DNA"/>
</dbReference>
<protein>
    <submittedName>
        <fullName evidence="1">Uncharacterized protein</fullName>
    </submittedName>
</protein>
<accession>A0ABT8GFS8</accession>